<evidence type="ECO:0000313" key="1">
    <source>
        <dbReference type="EMBL" id="KAH7960330.1"/>
    </source>
</evidence>
<dbReference type="Proteomes" id="UP000821865">
    <property type="component" value="Chromosome 3"/>
</dbReference>
<reference evidence="1" key="1">
    <citation type="submission" date="2020-05" db="EMBL/GenBank/DDBJ databases">
        <title>Large-scale comparative analyses of tick genomes elucidate their genetic diversity and vector capacities.</title>
        <authorList>
            <person name="Jia N."/>
            <person name="Wang J."/>
            <person name="Shi W."/>
            <person name="Du L."/>
            <person name="Sun Y."/>
            <person name="Zhan W."/>
            <person name="Jiang J."/>
            <person name="Wang Q."/>
            <person name="Zhang B."/>
            <person name="Ji P."/>
            <person name="Sakyi L.B."/>
            <person name="Cui X."/>
            <person name="Yuan T."/>
            <person name="Jiang B."/>
            <person name="Yang W."/>
            <person name="Lam T.T.-Y."/>
            <person name="Chang Q."/>
            <person name="Ding S."/>
            <person name="Wang X."/>
            <person name="Zhu J."/>
            <person name="Ruan X."/>
            <person name="Zhao L."/>
            <person name="Wei J."/>
            <person name="Que T."/>
            <person name="Du C."/>
            <person name="Cheng J."/>
            <person name="Dai P."/>
            <person name="Han X."/>
            <person name="Huang E."/>
            <person name="Gao Y."/>
            <person name="Liu J."/>
            <person name="Shao H."/>
            <person name="Ye R."/>
            <person name="Li L."/>
            <person name="Wei W."/>
            <person name="Wang X."/>
            <person name="Wang C."/>
            <person name="Yang T."/>
            <person name="Huo Q."/>
            <person name="Li W."/>
            <person name="Guo W."/>
            <person name="Chen H."/>
            <person name="Zhou L."/>
            <person name="Ni X."/>
            <person name="Tian J."/>
            <person name="Zhou Y."/>
            <person name="Sheng Y."/>
            <person name="Liu T."/>
            <person name="Pan Y."/>
            <person name="Xia L."/>
            <person name="Li J."/>
            <person name="Zhao F."/>
            <person name="Cao W."/>
        </authorList>
    </citation>
    <scope>NUCLEOTIDE SEQUENCE</scope>
    <source>
        <strain evidence="1">Dsil-2018</strain>
    </source>
</reference>
<comment type="caution">
    <text evidence="1">The sequence shown here is derived from an EMBL/GenBank/DDBJ whole genome shotgun (WGS) entry which is preliminary data.</text>
</comment>
<organism evidence="1 2">
    <name type="scientific">Dermacentor silvarum</name>
    <name type="common">Tick</name>
    <dbReference type="NCBI Taxonomy" id="543639"/>
    <lineage>
        <taxon>Eukaryota</taxon>
        <taxon>Metazoa</taxon>
        <taxon>Ecdysozoa</taxon>
        <taxon>Arthropoda</taxon>
        <taxon>Chelicerata</taxon>
        <taxon>Arachnida</taxon>
        <taxon>Acari</taxon>
        <taxon>Parasitiformes</taxon>
        <taxon>Ixodida</taxon>
        <taxon>Ixodoidea</taxon>
        <taxon>Ixodidae</taxon>
        <taxon>Rhipicephalinae</taxon>
        <taxon>Dermacentor</taxon>
    </lineage>
</organism>
<proteinExistence type="predicted"/>
<evidence type="ECO:0000313" key="2">
    <source>
        <dbReference type="Proteomes" id="UP000821865"/>
    </source>
</evidence>
<protein>
    <submittedName>
        <fullName evidence="1">Uncharacterized protein</fullName>
    </submittedName>
</protein>
<dbReference type="EMBL" id="CM023472">
    <property type="protein sequence ID" value="KAH7960330.1"/>
    <property type="molecule type" value="Genomic_DNA"/>
</dbReference>
<gene>
    <name evidence="1" type="ORF">HPB49_018727</name>
</gene>
<name>A0ACB8D743_DERSI</name>
<keyword evidence="2" id="KW-1185">Reference proteome</keyword>
<sequence>MDTKVDPCDDFYKFTCGSWKPKHNEPSMVARVFDESTEEAIEEMQGSSEKAIVPKAVDYFKSCIQQRVLTPADVQVFFNFKEDIGFLWPEKNQTAIDALVPLLNLTINWNINLLFHLRALPAYKRRPQTLYIRRGILNTKWLDSEWTPGTFPEAVRHHCSILGVEPPLASSIQELKITVEEIIDAAIKVPPDATSDTQFTLKDIGLLMPARTDEWLSNVNKLHSPQFTWSPDSPVALEDDSILQNMHALLQKYKEKKQTLMEGFSFVLLRTTLWLFAGKPQLRFGPDPEVGRHIWKRTCLSYTTGNFGLLVAAKHIYKRYSSSVRNELKRFHQSIQAAIKQQLEDAY</sequence>
<accession>A0ACB8D743</accession>